<feature type="domain" description="Aminotransferase class V" evidence="6">
    <location>
        <begin position="28"/>
        <end position="418"/>
    </location>
</feature>
<dbReference type="InterPro" id="IPR015424">
    <property type="entry name" value="PyrdxlP-dep_Trfase"/>
</dbReference>
<dbReference type="RefSeq" id="WP_330388987.1">
    <property type="nucleotide sequence ID" value="NZ_FQXH01000007.1"/>
</dbReference>
<dbReference type="InterPro" id="IPR015422">
    <property type="entry name" value="PyrdxlP-dep_Trfase_small"/>
</dbReference>
<dbReference type="InterPro" id="IPR000192">
    <property type="entry name" value="Aminotrans_V_dom"/>
</dbReference>
<comment type="cofactor">
    <cofactor evidence="1 5">
        <name>pyridoxal 5'-phosphate</name>
        <dbReference type="ChEBI" id="CHEBI:597326"/>
    </cofactor>
</comment>
<protein>
    <submittedName>
        <fullName evidence="7">Selenocysteine lyase/Cysteine desulfurase</fullName>
    </submittedName>
</protein>
<evidence type="ECO:0000313" key="7">
    <source>
        <dbReference type="EMBL" id="SHH07228.1"/>
    </source>
</evidence>
<evidence type="ECO:0000256" key="5">
    <source>
        <dbReference type="RuleBase" id="RU004504"/>
    </source>
</evidence>
<name>A0A1M5PZQ8_9FIRM</name>
<evidence type="ECO:0000259" key="6">
    <source>
        <dbReference type="Pfam" id="PF00266"/>
    </source>
</evidence>
<dbReference type="STRING" id="1123350.SAMN02744040_00706"/>
<keyword evidence="3" id="KW-0663">Pyridoxal phosphate</keyword>
<proteinExistence type="inferred from homology"/>
<dbReference type="Gene3D" id="3.40.640.10">
    <property type="entry name" value="Type I PLP-dependent aspartate aminotransferase-like (Major domain)"/>
    <property type="match status" value="1"/>
</dbReference>
<sequence>MKPNKYKKLIVGINTKIPISNGKLVKYINFDNAATTPPFVAVLNEIINFSKWYSSIHRGKGYKSQLSSEIYDKSKKIVADFVKADLKYNTVIYVKNTTEAINMLCNVLSQNHDEFIVLSTCMEHHSNDLPWRKKYKVDYVNIDKLGRLDLKDLENKLIKYNGNVKLVTVTGVSNVTGYKNPIYKIASLAHKYGSKIVVDGAQLIPHVAMDMKPQHSKEHIDYLAFSAHKMYAPFGIGVLIGPKSIFEKKSPDYVGGGTVNIVTHDFIEWTHPPEKYEAGTPNIMGVIALIKAIKTLNKLGMNNLELHEWNLTKYTIENLKLIPDIKLYGDCKNYKDRTSIIPFNIEGLSHEITAQILSCERGIAVRNGCFCAQPYIQRLLNISKEEIEKRIVNPNLSHPGIVRISFGLYNDYTEIDTLIDILNKIVKNKEYYKKKYAH</sequence>
<evidence type="ECO:0000313" key="8">
    <source>
        <dbReference type="Proteomes" id="UP000242520"/>
    </source>
</evidence>
<dbReference type="Pfam" id="PF00266">
    <property type="entry name" value="Aminotran_5"/>
    <property type="match status" value="1"/>
</dbReference>
<dbReference type="PROSITE" id="PS00595">
    <property type="entry name" value="AA_TRANSFER_CLASS_5"/>
    <property type="match status" value="1"/>
</dbReference>
<comment type="catalytic activity">
    <reaction evidence="4">
        <text>(sulfur carrier)-H + L-cysteine = (sulfur carrier)-SH + L-alanine</text>
        <dbReference type="Rhea" id="RHEA:43892"/>
        <dbReference type="Rhea" id="RHEA-COMP:14737"/>
        <dbReference type="Rhea" id="RHEA-COMP:14739"/>
        <dbReference type="ChEBI" id="CHEBI:29917"/>
        <dbReference type="ChEBI" id="CHEBI:35235"/>
        <dbReference type="ChEBI" id="CHEBI:57972"/>
        <dbReference type="ChEBI" id="CHEBI:64428"/>
        <dbReference type="EC" id="2.8.1.7"/>
    </reaction>
</comment>
<dbReference type="PANTHER" id="PTHR43586:SF8">
    <property type="entry name" value="CYSTEINE DESULFURASE 1, CHLOROPLASTIC"/>
    <property type="match status" value="1"/>
</dbReference>
<dbReference type="SUPFAM" id="SSF53383">
    <property type="entry name" value="PLP-dependent transferases"/>
    <property type="match status" value="1"/>
</dbReference>
<dbReference type="GO" id="GO:0016829">
    <property type="term" value="F:lyase activity"/>
    <property type="evidence" value="ECO:0007669"/>
    <property type="project" value="UniProtKB-KW"/>
</dbReference>
<accession>A0A1M5PZQ8</accession>
<keyword evidence="8" id="KW-1185">Reference proteome</keyword>
<dbReference type="AlphaFoldDB" id="A0A1M5PZQ8"/>
<dbReference type="InterPro" id="IPR015421">
    <property type="entry name" value="PyrdxlP-dep_Trfase_major"/>
</dbReference>
<dbReference type="EMBL" id="FQXH01000007">
    <property type="protein sequence ID" value="SHH07228.1"/>
    <property type="molecule type" value="Genomic_DNA"/>
</dbReference>
<evidence type="ECO:0000256" key="2">
    <source>
        <dbReference type="ARBA" id="ARBA00010447"/>
    </source>
</evidence>
<gene>
    <name evidence="7" type="ORF">SAMN02744040_00706</name>
</gene>
<evidence type="ECO:0000256" key="3">
    <source>
        <dbReference type="ARBA" id="ARBA00022898"/>
    </source>
</evidence>
<evidence type="ECO:0000256" key="1">
    <source>
        <dbReference type="ARBA" id="ARBA00001933"/>
    </source>
</evidence>
<organism evidence="7 8">
    <name type="scientific">Tepidibacter thalassicus DSM 15285</name>
    <dbReference type="NCBI Taxonomy" id="1123350"/>
    <lineage>
        <taxon>Bacteria</taxon>
        <taxon>Bacillati</taxon>
        <taxon>Bacillota</taxon>
        <taxon>Clostridia</taxon>
        <taxon>Peptostreptococcales</taxon>
        <taxon>Peptostreptococcaceae</taxon>
        <taxon>Tepidibacter</taxon>
    </lineage>
</organism>
<reference evidence="8" key="1">
    <citation type="submission" date="2016-11" db="EMBL/GenBank/DDBJ databases">
        <authorList>
            <person name="Varghese N."/>
            <person name="Submissions S."/>
        </authorList>
    </citation>
    <scope>NUCLEOTIDE SEQUENCE [LARGE SCALE GENOMIC DNA]</scope>
    <source>
        <strain evidence="8">DSM 15285</strain>
    </source>
</reference>
<dbReference type="Proteomes" id="UP000242520">
    <property type="component" value="Unassembled WGS sequence"/>
</dbReference>
<dbReference type="GO" id="GO:0031071">
    <property type="term" value="F:cysteine desulfurase activity"/>
    <property type="evidence" value="ECO:0007669"/>
    <property type="project" value="UniProtKB-EC"/>
</dbReference>
<evidence type="ECO:0000256" key="4">
    <source>
        <dbReference type="ARBA" id="ARBA00050776"/>
    </source>
</evidence>
<dbReference type="InterPro" id="IPR020578">
    <property type="entry name" value="Aminotrans_V_PyrdxlP_BS"/>
</dbReference>
<dbReference type="PANTHER" id="PTHR43586">
    <property type="entry name" value="CYSTEINE DESULFURASE"/>
    <property type="match status" value="1"/>
</dbReference>
<keyword evidence="7" id="KW-0456">Lyase</keyword>
<comment type="similarity">
    <text evidence="2">Belongs to the class-V pyridoxal-phosphate-dependent aminotransferase family. Csd subfamily.</text>
</comment>
<dbReference type="Gene3D" id="3.90.1150.10">
    <property type="entry name" value="Aspartate Aminotransferase, domain 1"/>
    <property type="match status" value="1"/>
</dbReference>